<organism evidence="2 3">
    <name type="scientific">Alternaria alternata</name>
    <name type="common">Alternaria rot fungus</name>
    <name type="synonym">Torula alternata</name>
    <dbReference type="NCBI Taxonomy" id="5599"/>
    <lineage>
        <taxon>Eukaryota</taxon>
        <taxon>Fungi</taxon>
        <taxon>Dikarya</taxon>
        <taxon>Ascomycota</taxon>
        <taxon>Pezizomycotina</taxon>
        <taxon>Dothideomycetes</taxon>
        <taxon>Pleosporomycetidae</taxon>
        <taxon>Pleosporales</taxon>
        <taxon>Pleosporineae</taxon>
        <taxon>Pleosporaceae</taxon>
        <taxon>Alternaria</taxon>
        <taxon>Alternaria sect. Alternaria</taxon>
        <taxon>Alternaria alternata complex</taxon>
    </lineage>
</organism>
<accession>A0A177DCH3</accession>
<dbReference type="RefSeq" id="XP_018381970.1">
    <property type="nucleotide sequence ID" value="XM_018525758.1"/>
</dbReference>
<evidence type="ECO:0000256" key="1">
    <source>
        <dbReference type="SAM" id="MobiDB-lite"/>
    </source>
</evidence>
<evidence type="ECO:0000313" key="2">
    <source>
        <dbReference type="EMBL" id="OAG16549.1"/>
    </source>
</evidence>
<feature type="region of interest" description="Disordered" evidence="1">
    <location>
        <begin position="156"/>
        <end position="187"/>
    </location>
</feature>
<proteinExistence type="predicted"/>
<keyword evidence="3" id="KW-1185">Reference proteome</keyword>
<dbReference type="EMBL" id="KV441489">
    <property type="protein sequence ID" value="OAG16549.1"/>
    <property type="molecule type" value="Genomic_DNA"/>
</dbReference>
<dbReference type="KEGG" id="aalt:CC77DRAFT_1023901"/>
<name>A0A177DCH3_ALTAL</name>
<gene>
    <name evidence="2" type="ORF">CC77DRAFT_1023901</name>
</gene>
<dbReference type="VEuPathDB" id="FungiDB:CC77DRAFT_1023901"/>
<dbReference type="AlphaFoldDB" id="A0A177DCH3"/>
<sequence length="692" mass="76999">MENPRQVKTGERPTAQLDTLAPLIRQCLEEMSNTQTLLSSTRKELLIERERIKTAGREVRQKRDEAGNAEVGFMNCVRDFVNSHLEQLPTTLLNAYEKVERTRDNLGVAEENYLQAERTLAGAEWTFMNQEDRFYQFDINRILFETHSERSIPLYSQPSEATSHPPIHHLPPCPVGSLSPDQVSKLPPPPPPPLTAVLPPTRLSLYPCAPMILPSSASINGRHVAVLEGVSALKKELGQLWQRESDESVWAQGDEALFAEGTGILDTDMTASRSEHSDILLDVLRRGEKAEPLDTEDMGLALEAPALARRFSDSTYSSRAVPRLPVPMRRAQTESAALFNRCSSDITKKIEEWSLTHLKGSVIQKRLYLNTLQDNGLEGSIGSGLEDLATEFWSKDSLNHTRDSNELHAAFANGTEYETQSLRDQSVTRSIAPSLLMQHRLEGNLQSTEQMKAELRSIRLQEMMEKSGQDTSQTVPLSSSPSPSLDDQTSDELGCNDRNKTPDPAVGVLCDQRNLLKDSHSSDVVVNQPKCTCLAEFGDAAQRKDSVQSTHHPECEMAAKHGGHITAYRSSRERIDVESITKATTLDGRCSRTRPNHSVDLKVQHASKSDYGSNTRTQPDFDIYAQASSVLPTTITKENVQFTASPTMAHSKPVPGARRNSIAWVRRLFPQFKYKRSKSSPSIGDYHSAAHA</sequence>
<dbReference type="Proteomes" id="UP000077248">
    <property type="component" value="Unassembled WGS sequence"/>
</dbReference>
<evidence type="ECO:0000313" key="3">
    <source>
        <dbReference type="Proteomes" id="UP000077248"/>
    </source>
</evidence>
<dbReference type="GeneID" id="29111352"/>
<reference evidence="2 3" key="1">
    <citation type="submission" date="2016-05" db="EMBL/GenBank/DDBJ databases">
        <title>Comparative analysis of secretome profiles of manganese(II)-oxidizing ascomycete fungi.</title>
        <authorList>
            <consortium name="DOE Joint Genome Institute"/>
            <person name="Zeiner C.A."/>
            <person name="Purvine S.O."/>
            <person name="Zink E.M."/>
            <person name="Wu S."/>
            <person name="Pasa-Tolic L."/>
            <person name="Chaput D.L."/>
            <person name="Haridas S."/>
            <person name="Grigoriev I.V."/>
            <person name="Santelli C.M."/>
            <person name="Hansel C.M."/>
        </authorList>
    </citation>
    <scope>NUCLEOTIDE SEQUENCE [LARGE SCALE GENOMIC DNA]</scope>
    <source>
        <strain evidence="2 3">SRC1lrK2f</strain>
    </source>
</reference>
<feature type="compositionally biased region" description="Low complexity" evidence="1">
    <location>
        <begin position="471"/>
        <end position="487"/>
    </location>
</feature>
<feature type="region of interest" description="Disordered" evidence="1">
    <location>
        <begin position="465"/>
        <end position="504"/>
    </location>
</feature>
<protein>
    <submittedName>
        <fullName evidence="2">Uncharacterized protein</fullName>
    </submittedName>
</protein>